<dbReference type="SUPFAM" id="SSF48264">
    <property type="entry name" value="Cytochrome P450"/>
    <property type="match status" value="1"/>
</dbReference>
<dbReference type="AlphaFoldDB" id="A0AAE1TJJ8"/>
<keyword evidence="9" id="KW-0503">Monooxygenase</keyword>
<evidence type="ECO:0000256" key="3">
    <source>
        <dbReference type="ARBA" id="ARBA00022617"/>
    </source>
</evidence>
<keyword evidence="3" id="KW-0349">Heme</keyword>
<protein>
    <recommendedName>
        <fullName evidence="14">Cytochrome P450</fullName>
    </recommendedName>
</protein>
<keyword evidence="7" id="KW-0560">Oxidoreductase</keyword>
<sequence>MEAPEIPLLRVSNSLIAGIIIVGIVIVVGRAVNWLWLRPKRLETCLRRQNLKGNSYRLGFGDLKEMAHMIQEAKSKPINLDDDIIPRVLPFHHQMIQNYGKNSFMWFGPNPVATIANPEDIKEVFGNISVFQKVSNNPLGKLLVTGLVEYNGEKWMKHRRVVNPAFHLEKLKLMLPSFHESCNGMVKKWVRLVNEMKVVAVR</sequence>
<keyword evidence="10 11" id="KW-0472">Membrane</keyword>
<name>A0AAE1TJJ8_9FABA</name>
<evidence type="ECO:0000256" key="7">
    <source>
        <dbReference type="ARBA" id="ARBA00023002"/>
    </source>
</evidence>
<evidence type="ECO:0000256" key="2">
    <source>
        <dbReference type="ARBA" id="ARBA00010617"/>
    </source>
</evidence>
<dbReference type="Pfam" id="PF00067">
    <property type="entry name" value="p450"/>
    <property type="match status" value="1"/>
</dbReference>
<accession>A0AAE1TJJ8</accession>
<evidence type="ECO:0000256" key="9">
    <source>
        <dbReference type="ARBA" id="ARBA00023033"/>
    </source>
</evidence>
<comment type="subcellular location">
    <subcellularLocation>
        <location evidence="1">Membrane</location>
        <topology evidence="1">Single-pass membrane protein</topology>
    </subcellularLocation>
</comment>
<dbReference type="Proteomes" id="UP001293593">
    <property type="component" value="Unassembled WGS sequence"/>
</dbReference>
<dbReference type="Gene3D" id="1.10.630.10">
    <property type="entry name" value="Cytochrome P450"/>
    <property type="match status" value="1"/>
</dbReference>
<reference evidence="12" key="1">
    <citation type="submission" date="2023-10" db="EMBL/GenBank/DDBJ databases">
        <title>Chromosome-level genome of the transformable northern wattle, Acacia crassicarpa.</title>
        <authorList>
            <person name="Massaro I."/>
            <person name="Sinha N.R."/>
            <person name="Poethig S."/>
            <person name="Leichty A.R."/>
        </authorList>
    </citation>
    <scope>NUCLEOTIDE SEQUENCE</scope>
    <source>
        <strain evidence="12">Acra3RX</strain>
        <tissue evidence="12">Leaf</tissue>
    </source>
</reference>
<dbReference type="PANTHER" id="PTHR24282:SF255">
    <property type="entry name" value="CYTOCHROME P450 72A11-RELATED"/>
    <property type="match status" value="1"/>
</dbReference>
<evidence type="ECO:0000256" key="6">
    <source>
        <dbReference type="ARBA" id="ARBA00022989"/>
    </source>
</evidence>
<evidence type="ECO:0000256" key="5">
    <source>
        <dbReference type="ARBA" id="ARBA00022723"/>
    </source>
</evidence>
<evidence type="ECO:0008006" key="14">
    <source>
        <dbReference type="Google" id="ProtNLM"/>
    </source>
</evidence>
<evidence type="ECO:0000313" key="12">
    <source>
        <dbReference type="EMBL" id="KAK4285784.1"/>
    </source>
</evidence>
<evidence type="ECO:0000256" key="4">
    <source>
        <dbReference type="ARBA" id="ARBA00022692"/>
    </source>
</evidence>
<feature type="transmembrane region" description="Helical" evidence="11">
    <location>
        <begin position="15"/>
        <end position="37"/>
    </location>
</feature>
<dbReference type="InterPro" id="IPR036396">
    <property type="entry name" value="Cyt_P450_sf"/>
</dbReference>
<keyword evidence="5" id="KW-0479">Metal-binding</keyword>
<dbReference type="InterPro" id="IPR050665">
    <property type="entry name" value="Cytochrome_P450_Monooxygen"/>
</dbReference>
<dbReference type="InterPro" id="IPR001128">
    <property type="entry name" value="Cyt_P450"/>
</dbReference>
<evidence type="ECO:0000256" key="11">
    <source>
        <dbReference type="SAM" id="Phobius"/>
    </source>
</evidence>
<evidence type="ECO:0000313" key="13">
    <source>
        <dbReference type="Proteomes" id="UP001293593"/>
    </source>
</evidence>
<evidence type="ECO:0000256" key="8">
    <source>
        <dbReference type="ARBA" id="ARBA00023004"/>
    </source>
</evidence>
<evidence type="ECO:0000256" key="10">
    <source>
        <dbReference type="ARBA" id="ARBA00023136"/>
    </source>
</evidence>
<dbReference type="EMBL" id="JAWXYG010000001">
    <property type="protein sequence ID" value="KAK4285784.1"/>
    <property type="molecule type" value="Genomic_DNA"/>
</dbReference>
<comment type="caution">
    <text evidence="12">The sequence shown here is derived from an EMBL/GenBank/DDBJ whole genome shotgun (WGS) entry which is preliminary data.</text>
</comment>
<keyword evidence="13" id="KW-1185">Reference proteome</keyword>
<dbReference type="GO" id="GO:0005506">
    <property type="term" value="F:iron ion binding"/>
    <property type="evidence" value="ECO:0007669"/>
    <property type="project" value="InterPro"/>
</dbReference>
<keyword evidence="6 11" id="KW-1133">Transmembrane helix</keyword>
<organism evidence="12 13">
    <name type="scientific">Acacia crassicarpa</name>
    <name type="common">northern wattle</name>
    <dbReference type="NCBI Taxonomy" id="499986"/>
    <lineage>
        <taxon>Eukaryota</taxon>
        <taxon>Viridiplantae</taxon>
        <taxon>Streptophyta</taxon>
        <taxon>Embryophyta</taxon>
        <taxon>Tracheophyta</taxon>
        <taxon>Spermatophyta</taxon>
        <taxon>Magnoliopsida</taxon>
        <taxon>eudicotyledons</taxon>
        <taxon>Gunneridae</taxon>
        <taxon>Pentapetalae</taxon>
        <taxon>rosids</taxon>
        <taxon>fabids</taxon>
        <taxon>Fabales</taxon>
        <taxon>Fabaceae</taxon>
        <taxon>Caesalpinioideae</taxon>
        <taxon>mimosoid clade</taxon>
        <taxon>Acacieae</taxon>
        <taxon>Acacia</taxon>
    </lineage>
</organism>
<dbReference type="GO" id="GO:0004497">
    <property type="term" value="F:monooxygenase activity"/>
    <property type="evidence" value="ECO:0007669"/>
    <property type="project" value="UniProtKB-KW"/>
</dbReference>
<keyword evidence="4 11" id="KW-0812">Transmembrane</keyword>
<gene>
    <name evidence="12" type="ORF">QN277_002434</name>
</gene>
<dbReference type="PANTHER" id="PTHR24282">
    <property type="entry name" value="CYTOCHROME P450 FAMILY MEMBER"/>
    <property type="match status" value="1"/>
</dbReference>
<comment type="similarity">
    <text evidence="2">Belongs to the cytochrome P450 family.</text>
</comment>
<dbReference type="GO" id="GO:0016705">
    <property type="term" value="F:oxidoreductase activity, acting on paired donors, with incorporation or reduction of molecular oxygen"/>
    <property type="evidence" value="ECO:0007669"/>
    <property type="project" value="InterPro"/>
</dbReference>
<keyword evidence="8" id="KW-0408">Iron</keyword>
<evidence type="ECO:0000256" key="1">
    <source>
        <dbReference type="ARBA" id="ARBA00004167"/>
    </source>
</evidence>
<proteinExistence type="inferred from homology"/>
<dbReference type="GO" id="GO:0020037">
    <property type="term" value="F:heme binding"/>
    <property type="evidence" value="ECO:0007669"/>
    <property type="project" value="InterPro"/>
</dbReference>
<dbReference type="GO" id="GO:0016020">
    <property type="term" value="C:membrane"/>
    <property type="evidence" value="ECO:0007669"/>
    <property type="project" value="UniProtKB-SubCell"/>
</dbReference>